<reference evidence="2" key="1">
    <citation type="submission" date="2021-06" db="EMBL/GenBank/DDBJ databases">
        <authorList>
            <person name="Kallberg Y."/>
            <person name="Tangrot J."/>
            <person name="Rosling A."/>
        </authorList>
    </citation>
    <scope>NUCLEOTIDE SEQUENCE</scope>
    <source>
        <strain evidence="2">MT106</strain>
    </source>
</reference>
<feature type="non-terminal residue" evidence="2">
    <location>
        <position position="352"/>
    </location>
</feature>
<organism evidence="2 3">
    <name type="scientific">Ambispora gerdemannii</name>
    <dbReference type="NCBI Taxonomy" id="144530"/>
    <lineage>
        <taxon>Eukaryota</taxon>
        <taxon>Fungi</taxon>
        <taxon>Fungi incertae sedis</taxon>
        <taxon>Mucoromycota</taxon>
        <taxon>Glomeromycotina</taxon>
        <taxon>Glomeromycetes</taxon>
        <taxon>Archaeosporales</taxon>
        <taxon>Ambisporaceae</taxon>
        <taxon>Ambispora</taxon>
    </lineage>
</organism>
<accession>A0A9N9HG57</accession>
<proteinExistence type="predicted"/>
<protein>
    <submittedName>
        <fullName evidence="2">8570_t:CDS:1</fullName>
    </submittedName>
</protein>
<gene>
    <name evidence="2" type="ORF">AGERDE_LOCUS12772</name>
</gene>
<feature type="region of interest" description="Disordered" evidence="1">
    <location>
        <begin position="1"/>
        <end position="78"/>
    </location>
</feature>
<dbReference type="OrthoDB" id="2417244at2759"/>
<keyword evidence="3" id="KW-1185">Reference proteome</keyword>
<feature type="region of interest" description="Disordered" evidence="1">
    <location>
        <begin position="92"/>
        <end position="117"/>
    </location>
</feature>
<evidence type="ECO:0000256" key="1">
    <source>
        <dbReference type="SAM" id="MobiDB-lite"/>
    </source>
</evidence>
<evidence type="ECO:0000313" key="3">
    <source>
        <dbReference type="Proteomes" id="UP000789831"/>
    </source>
</evidence>
<feature type="compositionally biased region" description="Polar residues" evidence="1">
    <location>
        <begin position="44"/>
        <end position="70"/>
    </location>
</feature>
<dbReference type="Proteomes" id="UP000789831">
    <property type="component" value="Unassembled WGS sequence"/>
</dbReference>
<sequence length="352" mass="41663">HKLDKHLTTYRSMLHGPGNNERFLENHSQKNNRGVVRSIDRGKTPTQKTYDHISTNVRSDQFSSTYSPSKSEPESDAKGRALGSWQLFRDEHVDTSKSSEPQNTSSDSYDRSRRRTNKVPLPKLQDVPCQFFDQLKDELHDFTEKDMWRLNVDLRETFAKLFGIHTIFPLYLDSSEFVMWFLDENGCLFMWNKMECSIIYMGSNLEEGITNYLIHPDRMCYIIEDTFERVPVNESERQLNEEFKNHMEEELMKKLSEAEANLLYCKIKCQSQCQTHRDKHCFEDVYSSYGDHHHIRTQDKRRTECDSKDPAKFRSLSGEKWRCSEQRFKNLLRRGVKRVKVLTEEEVGMIEQ</sequence>
<dbReference type="AlphaFoldDB" id="A0A9N9HG57"/>
<evidence type="ECO:0000313" key="2">
    <source>
        <dbReference type="EMBL" id="CAG8683401.1"/>
    </source>
</evidence>
<dbReference type="EMBL" id="CAJVPL010011229">
    <property type="protein sequence ID" value="CAG8683401.1"/>
    <property type="molecule type" value="Genomic_DNA"/>
</dbReference>
<name>A0A9N9HG57_9GLOM</name>
<comment type="caution">
    <text evidence="2">The sequence shown here is derived from an EMBL/GenBank/DDBJ whole genome shotgun (WGS) entry which is preliminary data.</text>
</comment>